<dbReference type="EMBL" id="KI914012">
    <property type="protein sequence ID" value="ETV91281.1"/>
    <property type="molecule type" value="Genomic_DNA"/>
</dbReference>
<name>A0A024TCG4_9STRA</name>
<dbReference type="VEuPathDB" id="FungiDB:H310_14116"/>
<accession>A0A024TCG4</accession>
<evidence type="ECO:0000313" key="1">
    <source>
        <dbReference type="EMBL" id="ETV91281.1"/>
    </source>
</evidence>
<dbReference type="AlphaFoldDB" id="A0A024TCG4"/>
<dbReference type="RefSeq" id="XP_008880118.1">
    <property type="nucleotide sequence ID" value="XM_008881896.1"/>
</dbReference>
<reference evidence="1" key="1">
    <citation type="submission" date="2013-12" db="EMBL/GenBank/DDBJ databases">
        <title>The Genome Sequence of Aphanomyces invadans NJM9701.</title>
        <authorList>
            <consortium name="The Broad Institute Genomics Platform"/>
            <person name="Russ C."/>
            <person name="Tyler B."/>
            <person name="van West P."/>
            <person name="Dieguez-Uribeondo J."/>
            <person name="Young S.K."/>
            <person name="Zeng Q."/>
            <person name="Gargeya S."/>
            <person name="Fitzgerald M."/>
            <person name="Abouelleil A."/>
            <person name="Alvarado L."/>
            <person name="Chapman S.B."/>
            <person name="Gainer-Dewar J."/>
            <person name="Goldberg J."/>
            <person name="Griggs A."/>
            <person name="Gujja S."/>
            <person name="Hansen M."/>
            <person name="Howarth C."/>
            <person name="Imamovic A."/>
            <person name="Ireland A."/>
            <person name="Larimer J."/>
            <person name="McCowan C."/>
            <person name="Murphy C."/>
            <person name="Pearson M."/>
            <person name="Poon T.W."/>
            <person name="Priest M."/>
            <person name="Roberts A."/>
            <person name="Saif S."/>
            <person name="Shea T."/>
            <person name="Sykes S."/>
            <person name="Wortman J."/>
            <person name="Nusbaum C."/>
            <person name="Birren B."/>
        </authorList>
    </citation>
    <scope>NUCLEOTIDE SEQUENCE [LARGE SCALE GENOMIC DNA]</scope>
    <source>
        <strain evidence="1">NJM9701</strain>
    </source>
</reference>
<organism evidence="1">
    <name type="scientific">Aphanomyces invadans</name>
    <dbReference type="NCBI Taxonomy" id="157072"/>
    <lineage>
        <taxon>Eukaryota</taxon>
        <taxon>Sar</taxon>
        <taxon>Stramenopiles</taxon>
        <taxon>Oomycota</taxon>
        <taxon>Saprolegniomycetes</taxon>
        <taxon>Saprolegniales</taxon>
        <taxon>Verrucalvaceae</taxon>
        <taxon>Aphanomyces</taxon>
    </lineage>
</organism>
<protein>
    <submittedName>
        <fullName evidence="1">Uncharacterized protein</fullName>
    </submittedName>
</protein>
<dbReference type="GeneID" id="20091166"/>
<gene>
    <name evidence="1" type="ORF">H310_14116</name>
</gene>
<proteinExistence type="predicted"/>
<sequence length="201" mass="22205">MFVYVLVNGYCDECPVSSAAHRVGCSGSASRHPTSRGWLSQSHCLRPLCYAGPGAARGSACVFDGIGVSAPSSGFGQPIHVDVTFPHRLAREFRRTCAHRLDRRRAALPTRRRQRCQATRISGRRDSRVVKSGTRRVTIAGGDDDMARWSVPVRSTCMQARCQPTRMRPDGGSRRSECVARFFRGSSGRWTTDVSPDYLSK</sequence>